<feature type="domain" description="Zinc-ribbon" evidence="6">
    <location>
        <begin position="2"/>
        <end position="21"/>
    </location>
</feature>
<keyword evidence="1" id="KW-0645">Protease</keyword>
<dbReference type="EMBL" id="JAUHTQ010000016">
    <property type="protein sequence ID" value="MDN4495094.1"/>
    <property type="molecule type" value="Genomic_DNA"/>
</dbReference>
<keyword evidence="3" id="KW-0720">Serine protease</keyword>
<evidence type="ECO:0000256" key="3">
    <source>
        <dbReference type="ARBA" id="ARBA00022825"/>
    </source>
</evidence>
<keyword evidence="5" id="KW-0812">Transmembrane</keyword>
<proteinExistence type="predicted"/>
<dbReference type="Pfam" id="PF13365">
    <property type="entry name" value="Trypsin_2"/>
    <property type="match status" value="1"/>
</dbReference>
<evidence type="ECO:0000259" key="6">
    <source>
        <dbReference type="Pfam" id="PF13240"/>
    </source>
</evidence>
<evidence type="ECO:0000256" key="2">
    <source>
        <dbReference type="ARBA" id="ARBA00022801"/>
    </source>
</evidence>
<keyword evidence="9" id="KW-1185">Reference proteome</keyword>
<keyword evidence="2" id="KW-0378">Hydrolase</keyword>
<feature type="compositionally biased region" description="Polar residues" evidence="4">
    <location>
        <begin position="74"/>
        <end position="84"/>
    </location>
</feature>
<dbReference type="Pfam" id="PF13240">
    <property type="entry name" value="Zn_Ribbon_1"/>
    <property type="match status" value="1"/>
</dbReference>
<comment type="caution">
    <text evidence="8">The sequence shown here is derived from an EMBL/GenBank/DDBJ whole genome shotgun (WGS) entry which is preliminary data.</text>
</comment>
<dbReference type="Pfam" id="PF22819">
    <property type="entry name" value="TcaA_5th"/>
    <property type="match status" value="1"/>
</dbReference>
<keyword evidence="5" id="KW-1133">Transmembrane helix</keyword>
<evidence type="ECO:0000313" key="8">
    <source>
        <dbReference type="EMBL" id="MDN4495094.1"/>
    </source>
</evidence>
<dbReference type="InterPro" id="IPR001940">
    <property type="entry name" value="Peptidase_S1C"/>
</dbReference>
<dbReference type="InterPro" id="IPR051201">
    <property type="entry name" value="Chloro_Bact_Ser_Proteases"/>
</dbReference>
<accession>A0ABT8GUP2</accession>
<evidence type="ECO:0000256" key="1">
    <source>
        <dbReference type="ARBA" id="ARBA00022670"/>
    </source>
</evidence>
<feature type="transmembrane region" description="Helical" evidence="5">
    <location>
        <begin position="33"/>
        <end position="56"/>
    </location>
</feature>
<evidence type="ECO:0000256" key="4">
    <source>
        <dbReference type="SAM" id="MobiDB-lite"/>
    </source>
</evidence>
<feature type="domain" description="TcaA protein NTF2-like" evidence="7">
    <location>
        <begin position="323"/>
        <end position="435"/>
    </location>
</feature>
<evidence type="ECO:0000256" key="5">
    <source>
        <dbReference type="SAM" id="Phobius"/>
    </source>
</evidence>
<evidence type="ECO:0000259" key="7">
    <source>
        <dbReference type="Pfam" id="PF22819"/>
    </source>
</evidence>
<dbReference type="PRINTS" id="PR00834">
    <property type="entry name" value="PROTEASES2C"/>
</dbReference>
<dbReference type="InterPro" id="IPR026870">
    <property type="entry name" value="Zinc_ribbon_dom"/>
</dbReference>
<name>A0ABT8GUP2_9BACL</name>
<gene>
    <name evidence="8" type="ORF">QYB95_16190</name>
</gene>
<dbReference type="InterPro" id="IPR009003">
    <property type="entry name" value="Peptidase_S1_PA"/>
</dbReference>
<dbReference type="Gene3D" id="2.40.10.120">
    <property type="match status" value="1"/>
</dbReference>
<dbReference type="InterPro" id="IPR054528">
    <property type="entry name" value="TcaA_5th"/>
</dbReference>
<evidence type="ECO:0000313" key="9">
    <source>
        <dbReference type="Proteomes" id="UP001172743"/>
    </source>
</evidence>
<dbReference type="Proteomes" id="UP001172743">
    <property type="component" value="Unassembled WGS sequence"/>
</dbReference>
<feature type="region of interest" description="Disordered" evidence="4">
    <location>
        <begin position="67"/>
        <end position="88"/>
    </location>
</feature>
<reference evidence="8" key="1">
    <citation type="submission" date="2023-07" db="EMBL/GenBank/DDBJ databases">
        <title>Ureibacillus sp. isolated from freshwater well.</title>
        <authorList>
            <person name="Kirdat K."/>
            <person name="Bhatt A."/>
            <person name="Teware R."/>
            <person name="Bhavsar Y."/>
            <person name="Yadav A."/>
        </authorList>
    </citation>
    <scope>NUCLEOTIDE SEQUENCE</scope>
    <source>
        <strain evidence="8">BA0131</strain>
    </source>
</reference>
<organism evidence="8 9">
    <name type="scientific">Ureibacillus aquaedulcis</name>
    <dbReference type="NCBI Taxonomy" id="3058421"/>
    <lineage>
        <taxon>Bacteria</taxon>
        <taxon>Bacillati</taxon>
        <taxon>Bacillota</taxon>
        <taxon>Bacilli</taxon>
        <taxon>Bacillales</taxon>
        <taxon>Caryophanaceae</taxon>
        <taxon>Ureibacillus</taxon>
    </lineage>
</organism>
<dbReference type="SUPFAM" id="SSF50494">
    <property type="entry name" value="Trypsin-like serine proteases"/>
    <property type="match status" value="1"/>
</dbReference>
<keyword evidence="5" id="KW-0472">Membrane</keyword>
<dbReference type="PANTHER" id="PTHR43343">
    <property type="entry name" value="PEPTIDASE S12"/>
    <property type="match status" value="1"/>
</dbReference>
<protein>
    <submittedName>
        <fullName evidence="8">Trypsin-like peptidase domain-containing protein</fullName>
    </submittedName>
</protein>
<dbReference type="RefSeq" id="WP_301139415.1">
    <property type="nucleotide sequence ID" value="NZ_JAUHTQ010000016.1"/>
</dbReference>
<sequence>MYCSNCGSKLEAEAKFCNACGQNTHNNRSKKTWLIFGVITSLITIVFIGFAIASFITNTKQETAIEENTEKDSATPSQTPLENQESQKEKTQIIKESMPKVFTILTTDGQGSGFLYQDGGYIVTNAHVVAGYTDVTVRNHDGEESPAKVIGVSNISDVAILKSEEYAQTAPLLLEMEQTDIGTEVIAIGSPQGFENSASIGYLTGTERNIEYDFVYEELYQFDAQIDQGSSGGPLLDATTGKVIGINSLLYTYNASFGFSIPLYKVADLINEWITTPMNETQIAEVYDAYHEFIYSEPAAEGEDAYYDDYYEEDYGGNYTFDEESLSNFVIAFRDYYESALYYEDFYWIQDMLVPDSTVYWDLEAYINEIAGQGNEFYFISNTITDVEIFEDYAIVTSNEEVDFYDALGDYTYFNNDVEYTVVITEDGYYQIKEVTTLN</sequence>
<dbReference type="PANTHER" id="PTHR43343:SF3">
    <property type="entry name" value="PROTEASE DO-LIKE 8, CHLOROPLASTIC"/>
    <property type="match status" value="1"/>
</dbReference>